<dbReference type="AlphaFoldDB" id="A0A101M115"/>
<proteinExistence type="predicted"/>
<keyword evidence="1" id="KW-0812">Transmembrane</keyword>
<evidence type="ECO:0000256" key="1">
    <source>
        <dbReference type="SAM" id="Phobius"/>
    </source>
</evidence>
<geneLocation type="mitochondrion" evidence="2"/>
<gene>
    <name evidence="2" type="ORF">ABT39_MTgene4406</name>
</gene>
<keyword evidence="1" id="KW-1133">Transmembrane helix</keyword>
<keyword evidence="1" id="KW-0472">Membrane</keyword>
<sequence length="83" mass="9568">MPNLSILPCLLIGRGERINDLDSLQSPIKEGVRACPLRSLLRQFPYLGLYLFLYFHSTSLSFFLFIRAGRRVVVFPIIRSRKA</sequence>
<dbReference type="EMBL" id="LKAM01000004">
    <property type="protein sequence ID" value="KUM49069.1"/>
    <property type="molecule type" value="Genomic_DNA"/>
</dbReference>
<protein>
    <submittedName>
        <fullName evidence="2">Uncharacterized protein</fullName>
    </submittedName>
</protein>
<accession>A0A101M115</accession>
<feature type="transmembrane region" description="Helical" evidence="1">
    <location>
        <begin position="47"/>
        <end position="66"/>
    </location>
</feature>
<reference evidence="2" key="1">
    <citation type="journal article" date="2015" name="Genome Biol. Evol.">
        <title>Organellar Genomes of White Spruce (Picea glauca): Assembly and Annotation.</title>
        <authorList>
            <person name="Jackman S.D."/>
            <person name="Warren R.L."/>
            <person name="Gibb E.A."/>
            <person name="Vandervalk B.P."/>
            <person name="Mohamadi H."/>
            <person name="Chu J."/>
            <person name="Raymond A."/>
            <person name="Pleasance S."/>
            <person name="Coope R."/>
            <person name="Wildung M.R."/>
            <person name="Ritland C.E."/>
            <person name="Bousquet J."/>
            <person name="Jones S.J."/>
            <person name="Bohlmann J."/>
            <person name="Birol I."/>
        </authorList>
    </citation>
    <scope>NUCLEOTIDE SEQUENCE [LARGE SCALE GENOMIC DNA]</scope>
    <source>
        <tissue evidence="2">Flushing bud</tissue>
    </source>
</reference>
<organism evidence="2">
    <name type="scientific">Picea glauca</name>
    <name type="common">White spruce</name>
    <name type="synonym">Pinus glauca</name>
    <dbReference type="NCBI Taxonomy" id="3330"/>
    <lineage>
        <taxon>Eukaryota</taxon>
        <taxon>Viridiplantae</taxon>
        <taxon>Streptophyta</taxon>
        <taxon>Embryophyta</taxon>
        <taxon>Tracheophyta</taxon>
        <taxon>Spermatophyta</taxon>
        <taxon>Pinopsida</taxon>
        <taxon>Pinidae</taxon>
        <taxon>Conifers I</taxon>
        <taxon>Pinales</taxon>
        <taxon>Pinaceae</taxon>
        <taxon>Picea</taxon>
    </lineage>
</organism>
<name>A0A101M115_PICGL</name>
<comment type="caution">
    <text evidence="2">The sequence shown here is derived from an EMBL/GenBank/DDBJ whole genome shotgun (WGS) entry which is preliminary data.</text>
</comment>
<evidence type="ECO:0000313" key="2">
    <source>
        <dbReference type="EMBL" id="KUM49069.1"/>
    </source>
</evidence>
<keyword evidence="2" id="KW-0496">Mitochondrion</keyword>